<dbReference type="RefSeq" id="WP_091931971.1">
    <property type="nucleotide sequence ID" value="NZ_FOUJ01000001.1"/>
</dbReference>
<protein>
    <submittedName>
        <fullName evidence="3">Uncharacterized protein</fullName>
    </submittedName>
</protein>
<proteinExistence type="predicted"/>
<feature type="coiled-coil region" evidence="1">
    <location>
        <begin position="82"/>
        <end position="109"/>
    </location>
</feature>
<keyword evidence="2" id="KW-1133">Transmembrane helix</keyword>
<dbReference type="AlphaFoldDB" id="A0A1I4NRJ2"/>
<accession>A0A1I4NRJ2</accession>
<dbReference type="Proteomes" id="UP000198535">
    <property type="component" value="Unassembled WGS sequence"/>
</dbReference>
<evidence type="ECO:0000256" key="2">
    <source>
        <dbReference type="SAM" id="Phobius"/>
    </source>
</evidence>
<keyword evidence="2" id="KW-0472">Membrane</keyword>
<reference evidence="4" key="1">
    <citation type="submission" date="2016-10" db="EMBL/GenBank/DDBJ databases">
        <authorList>
            <person name="Varghese N."/>
            <person name="Submissions S."/>
        </authorList>
    </citation>
    <scope>NUCLEOTIDE SEQUENCE [LARGE SCALE GENOMIC DNA]</scope>
    <source>
        <strain evidence="4">Mob M</strain>
    </source>
</reference>
<evidence type="ECO:0000313" key="3">
    <source>
        <dbReference type="EMBL" id="SFM18015.1"/>
    </source>
</evidence>
<gene>
    <name evidence="3" type="ORF">SAMN04488696_0216</name>
</gene>
<feature type="coiled-coil region" evidence="1">
    <location>
        <begin position="499"/>
        <end position="526"/>
    </location>
</feature>
<organism evidence="3 4">
    <name type="scientific">Methanolobus profundi</name>
    <dbReference type="NCBI Taxonomy" id="487685"/>
    <lineage>
        <taxon>Archaea</taxon>
        <taxon>Methanobacteriati</taxon>
        <taxon>Methanobacteriota</taxon>
        <taxon>Stenosarchaea group</taxon>
        <taxon>Methanomicrobia</taxon>
        <taxon>Methanosarcinales</taxon>
        <taxon>Methanosarcinaceae</taxon>
        <taxon>Methanolobus</taxon>
    </lineage>
</organism>
<dbReference type="OrthoDB" id="121857at2157"/>
<evidence type="ECO:0000256" key="1">
    <source>
        <dbReference type="SAM" id="Coils"/>
    </source>
</evidence>
<evidence type="ECO:0000313" key="4">
    <source>
        <dbReference type="Proteomes" id="UP000198535"/>
    </source>
</evidence>
<dbReference type="EMBL" id="FOUJ01000001">
    <property type="protein sequence ID" value="SFM18015.1"/>
    <property type="molecule type" value="Genomic_DNA"/>
</dbReference>
<keyword evidence="4" id="KW-1185">Reference proteome</keyword>
<keyword evidence="2" id="KW-0812">Transmembrane</keyword>
<keyword evidence="1" id="KW-0175">Coiled coil</keyword>
<name>A0A1I4NRJ2_9EURY</name>
<feature type="transmembrane region" description="Helical" evidence="2">
    <location>
        <begin position="539"/>
        <end position="560"/>
    </location>
</feature>
<sequence>MGWFDVVAGVATGGLYTVGKAIYQAGNAAEDAGEAAEEAGMAIAVIGSTIQAVGEQLNSTLKEAEELLTIQRLTPRSEADLWDEEKERLDSLRQEKTRLENKLKENGVTDTGNFDFNFWDIISDFSDVIEKFQLMAKLATANQEIHDIFYQEPGVVTTGIYNAKEVLERLNTIEQPMIEDILASLDDNLDVTEEVLKEVKKLFVTKRKVPVSITELSPSIRDQLDMIQTDKLYYEGLISRKDTVTAQLGNIIKIHPENKFEIAAGAIKVPKDRIYASSVLDDVINATDMFADQTIGDQTIGDQIKDNIDVADIIDKENINVGAGTVDVSKDVESVRDNIDTKDTVGSVDASTGDRTVRNIADPQPTLRTTSTKNIEATGISANAASINKERTNISAANIARLATSIKAPGNSMSMMQPYGAKISASLSTKFDGYQRNYDLMKAQKAFYFRQSLKMERKYELLSNKWEEVPGVIPQTLDELHGVLENIRTEEQPRIDLLLDNVNATLVEAQGTVEKANDTMDSVKNALSILDFDTKYLKLGGMVIGGLIVLDLFVGSIVLIRMALGS</sequence>